<dbReference type="InterPro" id="IPR043504">
    <property type="entry name" value="Peptidase_S1_PA_chymotrypsin"/>
</dbReference>
<protein>
    <recommendedName>
        <fullName evidence="1">Peptidase S1A nudel domain-containing protein</fullName>
    </recommendedName>
</protein>
<dbReference type="Proteomes" id="UP000324222">
    <property type="component" value="Unassembled WGS sequence"/>
</dbReference>
<gene>
    <name evidence="2" type="ORF">E2C01_057584</name>
</gene>
<sequence length="66" mass="7244">MFGGSPWAASVYVKGEYRCGATLVHPRWLITSNTCMFGVRQGTQGDQIGLLVQGDNHDVVQKTYTP</sequence>
<organism evidence="2 3">
    <name type="scientific">Portunus trituberculatus</name>
    <name type="common">Swimming crab</name>
    <name type="synonym">Neptunus trituberculatus</name>
    <dbReference type="NCBI Taxonomy" id="210409"/>
    <lineage>
        <taxon>Eukaryota</taxon>
        <taxon>Metazoa</taxon>
        <taxon>Ecdysozoa</taxon>
        <taxon>Arthropoda</taxon>
        <taxon>Crustacea</taxon>
        <taxon>Multicrustacea</taxon>
        <taxon>Malacostraca</taxon>
        <taxon>Eumalacostraca</taxon>
        <taxon>Eucarida</taxon>
        <taxon>Decapoda</taxon>
        <taxon>Pleocyemata</taxon>
        <taxon>Brachyura</taxon>
        <taxon>Eubrachyura</taxon>
        <taxon>Portunoidea</taxon>
        <taxon>Portunidae</taxon>
        <taxon>Portuninae</taxon>
        <taxon>Portunus</taxon>
    </lineage>
</organism>
<dbReference type="InterPro" id="IPR015420">
    <property type="entry name" value="Peptidase_S1A_nudel"/>
</dbReference>
<evidence type="ECO:0000313" key="3">
    <source>
        <dbReference type="Proteomes" id="UP000324222"/>
    </source>
</evidence>
<keyword evidence="3" id="KW-1185">Reference proteome</keyword>
<accession>A0A5B7H1I2</accession>
<proteinExistence type="predicted"/>
<dbReference type="SUPFAM" id="SSF50494">
    <property type="entry name" value="Trypsin-like serine proteases"/>
    <property type="match status" value="1"/>
</dbReference>
<evidence type="ECO:0000259" key="1">
    <source>
        <dbReference type="Pfam" id="PF09342"/>
    </source>
</evidence>
<reference evidence="2 3" key="1">
    <citation type="submission" date="2019-05" db="EMBL/GenBank/DDBJ databases">
        <title>Another draft genome of Portunus trituberculatus and its Hox gene families provides insights of decapod evolution.</title>
        <authorList>
            <person name="Jeong J.-H."/>
            <person name="Song I."/>
            <person name="Kim S."/>
            <person name="Choi T."/>
            <person name="Kim D."/>
            <person name="Ryu S."/>
            <person name="Kim W."/>
        </authorList>
    </citation>
    <scope>NUCLEOTIDE SEQUENCE [LARGE SCALE GENOMIC DNA]</scope>
    <source>
        <tissue evidence="2">Muscle</tissue>
    </source>
</reference>
<dbReference type="AlphaFoldDB" id="A0A5B7H1I2"/>
<dbReference type="OrthoDB" id="6411962at2759"/>
<dbReference type="InterPro" id="IPR009003">
    <property type="entry name" value="Peptidase_S1_PA"/>
</dbReference>
<feature type="domain" description="Peptidase S1A nudel" evidence="1">
    <location>
        <begin position="6"/>
        <end position="41"/>
    </location>
</feature>
<name>A0A5B7H1I2_PORTR</name>
<dbReference type="Gene3D" id="2.40.10.10">
    <property type="entry name" value="Trypsin-like serine proteases"/>
    <property type="match status" value="1"/>
</dbReference>
<comment type="caution">
    <text evidence="2">The sequence shown here is derived from an EMBL/GenBank/DDBJ whole genome shotgun (WGS) entry which is preliminary data.</text>
</comment>
<evidence type="ECO:0000313" key="2">
    <source>
        <dbReference type="EMBL" id="MPC63485.1"/>
    </source>
</evidence>
<dbReference type="EMBL" id="VSRR010020873">
    <property type="protein sequence ID" value="MPC63485.1"/>
    <property type="molecule type" value="Genomic_DNA"/>
</dbReference>
<dbReference type="Pfam" id="PF09342">
    <property type="entry name" value="DUF1986"/>
    <property type="match status" value="1"/>
</dbReference>